<keyword evidence="6 10" id="KW-1133">Transmembrane helix</keyword>
<dbReference type="PANTHER" id="PTHR48063">
    <property type="entry name" value="LRR RECEPTOR-LIKE KINASE"/>
    <property type="match status" value="1"/>
</dbReference>
<comment type="caution">
    <text evidence="13">The sequence shown here is derived from an EMBL/GenBank/DDBJ whole genome shotgun (WGS) entry which is preliminary data.</text>
</comment>
<evidence type="ECO:0000256" key="10">
    <source>
        <dbReference type="SAM" id="Phobius"/>
    </source>
</evidence>
<evidence type="ECO:0000256" key="8">
    <source>
        <dbReference type="ARBA" id="ARBA00023170"/>
    </source>
</evidence>
<feature type="signal peptide" evidence="11">
    <location>
        <begin position="1"/>
        <end position="25"/>
    </location>
</feature>
<dbReference type="PROSITE" id="PS51257">
    <property type="entry name" value="PROKAR_LIPOPROTEIN"/>
    <property type="match status" value="1"/>
</dbReference>
<dbReference type="InterPro" id="IPR046956">
    <property type="entry name" value="RLP23-like"/>
</dbReference>
<keyword evidence="8" id="KW-0675">Receptor</keyword>
<evidence type="ECO:0000256" key="1">
    <source>
        <dbReference type="ARBA" id="ARBA00004479"/>
    </source>
</evidence>
<evidence type="ECO:0000256" key="4">
    <source>
        <dbReference type="ARBA" id="ARBA00022729"/>
    </source>
</evidence>
<gene>
    <name evidence="13" type="ORF">F2P56_030895</name>
</gene>
<evidence type="ECO:0000256" key="11">
    <source>
        <dbReference type="SAM" id="SignalP"/>
    </source>
</evidence>
<dbReference type="Gramene" id="Jr13_24710_p1">
    <property type="protein sequence ID" value="cds.Jr13_24710_p1"/>
    <property type="gene ID" value="Jr13_24710"/>
</dbReference>
<keyword evidence="5" id="KW-0677">Repeat</keyword>
<dbReference type="Pfam" id="PF08263">
    <property type="entry name" value="LRRNT_2"/>
    <property type="match status" value="1"/>
</dbReference>
<protein>
    <recommendedName>
        <fullName evidence="12">Leucine-rich repeat-containing N-terminal plant-type domain-containing protein</fullName>
    </recommendedName>
</protein>
<keyword evidence="9" id="KW-0325">Glycoprotein</keyword>
<feature type="transmembrane region" description="Helical" evidence="10">
    <location>
        <begin position="161"/>
        <end position="187"/>
    </location>
</feature>
<keyword evidence="3 10" id="KW-0812">Transmembrane</keyword>
<keyword evidence="2" id="KW-0433">Leucine-rich repeat</keyword>
<dbReference type="Proteomes" id="UP000619265">
    <property type="component" value="Unassembled WGS sequence"/>
</dbReference>
<evidence type="ECO:0000313" key="14">
    <source>
        <dbReference type="Proteomes" id="UP000619265"/>
    </source>
</evidence>
<dbReference type="EMBL" id="LIHL02000013">
    <property type="protein sequence ID" value="KAF5450560.1"/>
    <property type="molecule type" value="Genomic_DNA"/>
</dbReference>
<dbReference type="GO" id="GO:0016020">
    <property type="term" value="C:membrane"/>
    <property type="evidence" value="ECO:0007669"/>
    <property type="project" value="UniProtKB-SubCell"/>
</dbReference>
<evidence type="ECO:0000256" key="2">
    <source>
        <dbReference type="ARBA" id="ARBA00022614"/>
    </source>
</evidence>
<dbReference type="InterPro" id="IPR013210">
    <property type="entry name" value="LRR_N_plant-typ"/>
</dbReference>
<dbReference type="PANTHER" id="PTHR48063:SF101">
    <property type="entry name" value="LRR RECEPTOR-LIKE SERINE_THREONINE-PROTEIN KINASE FLS2"/>
    <property type="match status" value="1"/>
</dbReference>
<accession>A0A833TL78</accession>
<dbReference type="AlphaFoldDB" id="A0A833TL78"/>
<evidence type="ECO:0000256" key="9">
    <source>
        <dbReference type="ARBA" id="ARBA00023180"/>
    </source>
</evidence>
<keyword evidence="7 10" id="KW-0472">Membrane</keyword>
<organism evidence="13 14">
    <name type="scientific">Juglans regia</name>
    <name type="common">English walnut</name>
    <dbReference type="NCBI Taxonomy" id="51240"/>
    <lineage>
        <taxon>Eukaryota</taxon>
        <taxon>Viridiplantae</taxon>
        <taxon>Streptophyta</taxon>
        <taxon>Embryophyta</taxon>
        <taxon>Tracheophyta</taxon>
        <taxon>Spermatophyta</taxon>
        <taxon>Magnoliopsida</taxon>
        <taxon>eudicotyledons</taxon>
        <taxon>Gunneridae</taxon>
        <taxon>Pentapetalae</taxon>
        <taxon>rosids</taxon>
        <taxon>fabids</taxon>
        <taxon>Fagales</taxon>
        <taxon>Juglandaceae</taxon>
        <taxon>Juglans</taxon>
    </lineage>
</organism>
<evidence type="ECO:0000256" key="5">
    <source>
        <dbReference type="ARBA" id="ARBA00022737"/>
    </source>
</evidence>
<evidence type="ECO:0000256" key="7">
    <source>
        <dbReference type="ARBA" id="ARBA00023136"/>
    </source>
</evidence>
<sequence>MRASYLQFLLLLLLGLLSCNPTILGFSFDLRDSKVRCIEEERQALLQFKQHLVDRSHWLSSWDSGEDCCKWEGIKCSNRTSHVVTLDLRADDPWFYGTESATKYLEGTQIQSLDASAFLGNPKLCGSPLPNKCPEDLHPNYINTQGHKKENDDDGFITKGFYVAATLGFIVGFWGVCCISVLNIRYIMKRLISNVRMILA</sequence>
<evidence type="ECO:0000256" key="6">
    <source>
        <dbReference type="ARBA" id="ARBA00022989"/>
    </source>
</evidence>
<evidence type="ECO:0000313" key="13">
    <source>
        <dbReference type="EMBL" id="KAF5450560.1"/>
    </source>
</evidence>
<reference evidence="13" key="1">
    <citation type="submission" date="2015-10" db="EMBL/GenBank/DDBJ databases">
        <authorList>
            <person name="Martinez-Garcia P.J."/>
            <person name="Crepeau M.W."/>
            <person name="Puiu D."/>
            <person name="Gonzalez-Ibeas D."/>
            <person name="Whalen J."/>
            <person name="Stevens K."/>
            <person name="Paul R."/>
            <person name="Butterfield T."/>
            <person name="Britton M."/>
            <person name="Reagan R."/>
            <person name="Chakraborty S."/>
            <person name="Walawage S.L."/>
            <person name="Vasquez-Gross H.A."/>
            <person name="Cardeno C."/>
            <person name="Famula R."/>
            <person name="Pratt K."/>
            <person name="Kuruganti S."/>
            <person name="Aradhya M.K."/>
            <person name="Leslie C.A."/>
            <person name="Dandekar A.M."/>
            <person name="Salzberg S.L."/>
            <person name="Wegrzyn J.L."/>
            <person name="Langley C.H."/>
            <person name="Neale D.B."/>
        </authorList>
    </citation>
    <scope>NUCLEOTIDE SEQUENCE</scope>
    <source>
        <tissue evidence="13">Leaves</tissue>
    </source>
</reference>
<reference evidence="13" key="2">
    <citation type="submission" date="2020-03" db="EMBL/GenBank/DDBJ databases">
        <title>Walnut 2.0.</title>
        <authorList>
            <person name="Marrano A."/>
            <person name="Britton M."/>
            <person name="Zimin A.V."/>
            <person name="Zaini P.A."/>
            <person name="Workman R."/>
            <person name="Puiu D."/>
            <person name="Bianco L."/>
            <person name="Allen B.J."/>
            <person name="Troggio M."/>
            <person name="Leslie C.A."/>
            <person name="Timp W."/>
            <person name="Dendekar A."/>
            <person name="Salzberg S.L."/>
            <person name="Neale D.B."/>
        </authorList>
    </citation>
    <scope>NUCLEOTIDE SEQUENCE</scope>
    <source>
        <tissue evidence="13">Leaves</tissue>
    </source>
</reference>
<keyword evidence="4 11" id="KW-0732">Signal</keyword>
<proteinExistence type="predicted"/>
<dbReference type="Gene3D" id="3.80.10.10">
    <property type="entry name" value="Ribonuclease Inhibitor"/>
    <property type="match status" value="2"/>
</dbReference>
<comment type="subcellular location">
    <subcellularLocation>
        <location evidence="1">Membrane</location>
        <topology evidence="1">Single-pass type I membrane protein</topology>
    </subcellularLocation>
</comment>
<dbReference type="InterPro" id="IPR032675">
    <property type="entry name" value="LRR_dom_sf"/>
</dbReference>
<name>A0A833TL78_JUGRE</name>
<evidence type="ECO:0000259" key="12">
    <source>
        <dbReference type="Pfam" id="PF08263"/>
    </source>
</evidence>
<feature type="chain" id="PRO_5032947779" description="Leucine-rich repeat-containing N-terminal plant-type domain-containing protein" evidence="11">
    <location>
        <begin position="26"/>
        <end position="200"/>
    </location>
</feature>
<evidence type="ECO:0000256" key="3">
    <source>
        <dbReference type="ARBA" id="ARBA00022692"/>
    </source>
</evidence>
<feature type="domain" description="Leucine-rich repeat-containing N-terminal plant-type" evidence="12">
    <location>
        <begin position="39"/>
        <end position="77"/>
    </location>
</feature>